<accession>A0A1S9P6S2</accession>
<comment type="caution">
    <text evidence="1">The sequence shown here is derived from an EMBL/GenBank/DDBJ whole genome shotgun (WGS) entry which is preliminary data.</text>
</comment>
<keyword evidence="2" id="KW-1185">Reference proteome</keyword>
<gene>
    <name evidence="1" type="ORF">BC343_19705</name>
</gene>
<dbReference type="EMBL" id="MBTF01000039">
    <property type="protein sequence ID" value="OOQ56652.1"/>
    <property type="molecule type" value="Genomic_DNA"/>
</dbReference>
<dbReference type="Proteomes" id="UP000189739">
    <property type="component" value="Unassembled WGS sequence"/>
</dbReference>
<name>A0A1S9P6S2_9SPHI</name>
<organism evidence="1 2">
    <name type="scientific">Mucilaginibacter pedocola</name>
    <dbReference type="NCBI Taxonomy" id="1792845"/>
    <lineage>
        <taxon>Bacteria</taxon>
        <taxon>Pseudomonadati</taxon>
        <taxon>Bacteroidota</taxon>
        <taxon>Sphingobacteriia</taxon>
        <taxon>Sphingobacteriales</taxon>
        <taxon>Sphingobacteriaceae</taxon>
        <taxon>Mucilaginibacter</taxon>
    </lineage>
</organism>
<evidence type="ECO:0000313" key="1">
    <source>
        <dbReference type="EMBL" id="OOQ56652.1"/>
    </source>
</evidence>
<dbReference type="STRING" id="1792845.BC343_19705"/>
<reference evidence="1 2" key="1">
    <citation type="submission" date="2016-07" db="EMBL/GenBank/DDBJ databases">
        <title>Genomic analysis of zinc-resistant bacterium Mucilaginibacter pedocola TBZ30.</title>
        <authorList>
            <person name="Huang J."/>
            <person name="Tang J."/>
        </authorList>
    </citation>
    <scope>NUCLEOTIDE SEQUENCE [LARGE SCALE GENOMIC DNA]</scope>
    <source>
        <strain evidence="1 2">TBZ30</strain>
    </source>
</reference>
<evidence type="ECO:0000313" key="2">
    <source>
        <dbReference type="Proteomes" id="UP000189739"/>
    </source>
</evidence>
<sequence length="81" mass="8870">MVFGEFGIGDDPLAAAVLFDSLQGNEAPSGTALLHVDLMEKDGLLPVKVRTKCCCLNELAANCKLITREVFRQKNLKAYEE</sequence>
<dbReference type="AlphaFoldDB" id="A0A1S9P6S2"/>
<proteinExistence type="predicted"/>
<protein>
    <submittedName>
        <fullName evidence="1">Uncharacterized protein</fullName>
    </submittedName>
</protein>